<evidence type="ECO:0000313" key="1">
    <source>
        <dbReference type="Proteomes" id="UP000887576"/>
    </source>
</evidence>
<dbReference type="WBParaSite" id="JU765_v2.g656.t1">
    <property type="protein sequence ID" value="JU765_v2.g656.t1"/>
    <property type="gene ID" value="JU765_v2.g656"/>
</dbReference>
<protein>
    <submittedName>
        <fullName evidence="2">C-type lectin domain-containing protein</fullName>
    </submittedName>
</protein>
<sequence length="307" mass="35201">MWKYLLLSIYVFISFIKADNFECPSETIRPANSFYCYSFNSQLLDFSGANSMCDLQNGTLAYIDSAFTNDVVASKARNLSWDQYWIGATVVKQTMNDATVRIWTWVGTDRYLKYSDWGINEPNPNNKYAVVQTMDFTWKSKSCSENRPFVCSIPIKINLCDDGWTHFNETNSCYKVFYNKNWDDAELVCRAENAHLASIHNENENNFVVDLAKTGIIMEINNTTWIGLHTLSSNTGDVSSYTWTDGSSLDYSNWGVNQPDKGGEACVQLFSDEITYKPFFVKQWNNEACNSVLRNFVCKKKSNLIQK</sequence>
<accession>A0AC34RGM8</accession>
<reference evidence="2" key="1">
    <citation type="submission" date="2022-11" db="UniProtKB">
        <authorList>
            <consortium name="WormBaseParasite"/>
        </authorList>
    </citation>
    <scope>IDENTIFICATION</scope>
</reference>
<proteinExistence type="predicted"/>
<name>A0AC34RGM8_9BILA</name>
<evidence type="ECO:0000313" key="2">
    <source>
        <dbReference type="WBParaSite" id="JU765_v2.g656.t1"/>
    </source>
</evidence>
<organism evidence="1 2">
    <name type="scientific">Panagrolaimus sp. JU765</name>
    <dbReference type="NCBI Taxonomy" id="591449"/>
    <lineage>
        <taxon>Eukaryota</taxon>
        <taxon>Metazoa</taxon>
        <taxon>Ecdysozoa</taxon>
        <taxon>Nematoda</taxon>
        <taxon>Chromadorea</taxon>
        <taxon>Rhabditida</taxon>
        <taxon>Tylenchina</taxon>
        <taxon>Panagrolaimomorpha</taxon>
        <taxon>Panagrolaimoidea</taxon>
        <taxon>Panagrolaimidae</taxon>
        <taxon>Panagrolaimus</taxon>
    </lineage>
</organism>
<dbReference type="Proteomes" id="UP000887576">
    <property type="component" value="Unplaced"/>
</dbReference>